<dbReference type="GeneID" id="18931291"/>
<dbReference type="InParanoid" id="F4SBR4"/>
<dbReference type="AlphaFoldDB" id="F4SBR4"/>
<sequence length="288" mass="31189">MSDYHSTLTISTSVDTQHQVAFEGTSGTAEGYCVPSPSDELSNSSHSILLESPPMDIPTPTTISSNTQNSHSESNISSPEEDNIVQNPEFMSELKAELNGKSKLYYLLLMWAPSASNTASTPRLRFSTRLMNHKSDLNATGVGPVSPKTGFTPSSPGPKKRGFFGIEEANDMRPSKRLMTPKPSIKIRPPSQVRSLGGEKRGTQSIRTGINKSIEGPQITLPSPLFASAPNHNTLEHSNPAKSPINQSDSVPTPEHPICNCHQITESLLLEIQGHLNRLAGLLSHFQA</sequence>
<dbReference type="Proteomes" id="UP000001072">
    <property type="component" value="Unassembled WGS sequence"/>
</dbReference>
<feature type="region of interest" description="Disordered" evidence="1">
    <location>
        <begin position="175"/>
        <end position="203"/>
    </location>
</feature>
<organism evidence="3">
    <name type="scientific">Melampsora larici-populina (strain 98AG31 / pathotype 3-4-7)</name>
    <name type="common">Poplar leaf rust fungus</name>
    <dbReference type="NCBI Taxonomy" id="747676"/>
    <lineage>
        <taxon>Eukaryota</taxon>
        <taxon>Fungi</taxon>
        <taxon>Dikarya</taxon>
        <taxon>Basidiomycota</taxon>
        <taxon>Pucciniomycotina</taxon>
        <taxon>Pucciniomycetes</taxon>
        <taxon>Pucciniales</taxon>
        <taxon>Melampsoraceae</taxon>
        <taxon>Melampsora</taxon>
    </lineage>
</organism>
<reference evidence="3" key="1">
    <citation type="journal article" date="2011" name="Proc. Natl. Acad. Sci. U.S.A.">
        <title>Obligate biotrophy features unraveled by the genomic analysis of rust fungi.</title>
        <authorList>
            <person name="Duplessis S."/>
            <person name="Cuomo C.A."/>
            <person name="Lin Y.-C."/>
            <person name="Aerts A."/>
            <person name="Tisserant E."/>
            <person name="Veneault-Fourrey C."/>
            <person name="Joly D.L."/>
            <person name="Hacquard S."/>
            <person name="Amselem J."/>
            <person name="Cantarel B.L."/>
            <person name="Chiu R."/>
            <person name="Coutinho P.M."/>
            <person name="Feau N."/>
            <person name="Field M."/>
            <person name="Frey P."/>
            <person name="Gelhaye E."/>
            <person name="Goldberg J."/>
            <person name="Grabherr M.G."/>
            <person name="Kodira C.D."/>
            <person name="Kohler A."/>
            <person name="Kuees U."/>
            <person name="Lindquist E.A."/>
            <person name="Lucas S.M."/>
            <person name="Mago R."/>
            <person name="Mauceli E."/>
            <person name="Morin E."/>
            <person name="Murat C."/>
            <person name="Pangilinan J.L."/>
            <person name="Park R."/>
            <person name="Pearson M."/>
            <person name="Quesneville H."/>
            <person name="Rouhier N."/>
            <person name="Sakthikumar S."/>
            <person name="Salamov A.A."/>
            <person name="Schmutz J."/>
            <person name="Selles B."/>
            <person name="Shapiro H."/>
            <person name="Tanguay P."/>
            <person name="Tuskan G.A."/>
            <person name="Henrissat B."/>
            <person name="Van de Peer Y."/>
            <person name="Rouze P."/>
            <person name="Ellis J.G."/>
            <person name="Dodds P.N."/>
            <person name="Schein J.E."/>
            <person name="Zhong S."/>
            <person name="Hamelin R.C."/>
            <person name="Grigoriev I.V."/>
            <person name="Szabo L.J."/>
            <person name="Martin F."/>
        </authorList>
    </citation>
    <scope>NUCLEOTIDE SEQUENCE [LARGE SCALE GENOMIC DNA]</scope>
    <source>
        <strain evidence="3">98AG31 / pathotype 3-4-7</strain>
    </source>
</reference>
<name>F4SBR4_MELLP</name>
<feature type="region of interest" description="Disordered" evidence="1">
    <location>
        <begin position="137"/>
        <end position="163"/>
    </location>
</feature>
<dbReference type="VEuPathDB" id="FungiDB:MELLADRAFT_69685"/>
<protein>
    <submittedName>
        <fullName evidence="2">Uncharacterized protein</fullName>
    </submittedName>
</protein>
<dbReference type="RefSeq" id="XP_007418805.1">
    <property type="nucleotide sequence ID" value="XM_007418743.1"/>
</dbReference>
<keyword evidence="3" id="KW-1185">Reference proteome</keyword>
<dbReference type="KEGG" id="mlr:MELLADRAFT_69685"/>
<feature type="compositionally biased region" description="Polar residues" evidence="1">
    <location>
        <begin position="59"/>
        <end position="78"/>
    </location>
</feature>
<feature type="region of interest" description="Disordered" evidence="1">
    <location>
        <begin position="230"/>
        <end position="253"/>
    </location>
</feature>
<evidence type="ECO:0000256" key="1">
    <source>
        <dbReference type="SAM" id="MobiDB-lite"/>
    </source>
</evidence>
<gene>
    <name evidence="2" type="ORF">MELLADRAFT_69685</name>
</gene>
<evidence type="ECO:0000313" key="3">
    <source>
        <dbReference type="Proteomes" id="UP000001072"/>
    </source>
</evidence>
<dbReference type="EMBL" id="GL883193">
    <property type="protein sequence ID" value="EGF97921.1"/>
    <property type="molecule type" value="Genomic_DNA"/>
</dbReference>
<dbReference type="HOGENOM" id="CLU_966696_0_0_1"/>
<proteinExistence type="predicted"/>
<accession>F4SBR4</accession>
<feature type="compositionally biased region" description="Polar residues" evidence="1">
    <location>
        <begin position="230"/>
        <end position="251"/>
    </location>
</feature>
<feature type="region of interest" description="Disordered" evidence="1">
    <location>
        <begin position="35"/>
        <end position="83"/>
    </location>
</feature>
<evidence type="ECO:0000313" key="2">
    <source>
        <dbReference type="EMBL" id="EGF97921.1"/>
    </source>
</evidence>